<proteinExistence type="predicted"/>
<dbReference type="GO" id="GO:1903905">
    <property type="term" value="P:positive regulation of establishment of T cell polarity"/>
    <property type="evidence" value="ECO:0007669"/>
    <property type="project" value="TreeGrafter"/>
</dbReference>
<protein>
    <submittedName>
        <fullName evidence="2">Uncharacterized protein</fullName>
    </submittedName>
</protein>
<dbReference type="OMA" id="ATREGMW"/>
<feature type="compositionally biased region" description="Basic and acidic residues" evidence="1">
    <location>
        <begin position="12"/>
        <end position="32"/>
    </location>
</feature>
<dbReference type="GeneTree" id="ENSGT00940000155661"/>
<dbReference type="GO" id="GO:2000406">
    <property type="term" value="P:positive regulation of T cell migration"/>
    <property type="evidence" value="ECO:0007669"/>
    <property type="project" value="TreeGrafter"/>
</dbReference>
<evidence type="ECO:0000256" key="1">
    <source>
        <dbReference type="SAM" id="MobiDB-lite"/>
    </source>
</evidence>
<name>S4RAV1_PETMA</name>
<reference evidence="2" key="2">
    <citation type="submission" date="2025-09" db="UniProtKB">
        <authorList>
            <consortium name="Ensembl"/>
        </authorList>
    </citation>
    <scope>IDENTIFICATION</scope>
</reference>
<dbReference type="HOGENOM" id="CLU_1131290_0_0_1"/>
<accession>S4RAV1</accession>
<dbReference type="GO" id="GO:0031252">
    <property type="term" value="C:cell leading edge"/>
    <property type="evidence" value="ECO:0007669"/>
    <property type="project" value="TreeGrafter"/>
</dbReference>
<dbReference type="InterPro" id="IPR026791">
    <property type="entry name" value="DOCK"/>
</dbReference>
<sequence>ERGQGGSAGGTERVRWKKDQTQWKQNERSDKSRAELEQEAIIDGNLATEANLIVLDSLELVVQTVAVTEAKDGVLGGVLKVLLHSLSCNQSSVFLQHSLATQRALVSRVGPHLPTPPTAPYTPLCLHLLRHCSSSLVATRAHASASLYLLMRQNFEIGNNFARVKMQVTMSLASLVGTSASFSEDALRRSLHTMLAYAAADGDMQPTTFPLQVRELVLNLQTILSDTVKMKEYKQDPEMLMDLMYR</sequence>
<dbReference type="PANTHER" id="PTHR23317:SF74">
    <property type="entry name" value="DEDICATOR OF CYTOKINESIS PROTEIN 8"/>
    <property type="match status" value="1"/>
</dbReference>
<evidence type="ECO:0000313" key="2">
    <source>
        <dbReference type="Ensembl" id="ENSPMAP00000002332.1"/>
    </source>
</evidence>
<dbReference type="PANTHER" id="PTHR23317">
    <property type="entry name" value="DEDICATOR OF CYTOKINESIS DOCK"/>
    <property type="match status" value="1"/>
</dbReference>
<organism evidence="2">
    <name type="scientific">Petromyzon marinus</name>
    <name type="common">Sea lamprey</name>
    <dbReference type="NCBI Taxonomy" id="7757"/>
    <lineage>
        <taxon>Eukaryota</taxon>
        <taxon>Metazoa</taxon>
        <taxon>Chordata</taxon>
        <taxon>Craniata</taxon>
        <taxon>Vertebrata</taxon>
        <taxon>Cyclostomata</taxon>
        <taxon>Hyperoartia</taxon>
        <taxon>Petromyzontiformes</taxon>
        <taxon>Petromyzontidae</taxon>
        <taxon>Petromyzon</taxon>
    </lineage>
</organism>
<dbReference type="Ensembl" id="ENSPMAT00000002343.1">
    <property type="protein sequence ID" value="ENSPMAP00000002332.1"/>
    <property type="gene ID" value="ENSPMAG00000002135.1"/>
</dbReference>
<dbReference type="GO" id="GO:0007264">
    <property type="term" value="P:small GTPase-mediated signal transduction"/>
    <property type="evidence" value="ECO:0007669"/>
    <property type="project" value="InterPro"/>
</dbReference>
<dbReference type="STRING" id="7757.ENSPMAP00000002332"/>
<feature type="region of interest" description="Disordered" evidence="1">
    <location>
        <begin position="1"/>
        <end position="32"/>
    </location>
</feature>
<dbReference type="GO" id="GO:0005085">
    <property type="term" value="F:guanyl-nucleotide exchange factor activity"/>
    <property type="evidence" value="ECO:0007669"/>
    <property type="project" value="InterPro"/>
</dbReference>
<dbReference type="AlphaFoldDB" id="S4RAV1"/>
<reference evidence="2" key="1">
    <citation type="submission" date="2025-08" db="UniProtKB">
        <authorList>
            <consortium name="Ensembl"/>
        </authorList>
    </citation>
    <scope>IDENTIFICATION</scope>
</reference>